<dbReference type="InterPro" id="IPR000408">
    <property type="entry name" value="Reg_chr_condens"/>
</dbReference>
<dbReference type="STRING" id="927083.DB32_004478"/>
<keyword evidence="5" id="KW-1185">Reference proteome</keyword>
<keyword evidence="2" id="KW-0677">Repeat</keyword>
<dbReference type="InterPro" id="IPR009091">
    <property type="entry name" value="RCC1/BLIP-II"/>
</dbReference>
<organism evidence="4 5">
    <name type="scientific">Sandaracinus amylolyticus</name>
    <dbReference type="NCBI Taxonomy" id="927083"/>
    <lineage>
        <taxon>Bacteria</taxon>
        <taxon>Pseudomonadati</taxon>
        <taxon>Myxococcota</taxon>
        <taxon>Polyangia</taxon>
        <taxon>Polyangiales</taxon>
        <taxon>Sandaracinaceae</taxon>
        <taxon>Sandaracinus</taxon>
    </lineage>
</organism>
<reference evidence="4 5" key="1">
    <citation type="submission" date="2015-03" db="EMBL/GenBank/DDBJ databases">
        <title>Genome assembly of Sandaracinus amylolyticus DSM 53668.</title>
        <authorList>
            <person name="Sharma G."/>
            <person name="Subramanian S."/>
        </authorList>
    </citation>
    <scope>NUCLEOTIDE SEQUENCE [LARGE SCALE GENOMIC DNA]</scope>
    <source>
        <strain evidence="4 5">DSM 53668</strain>
    </source>
</reference>
<evidence type="ECO:0000313" key="5">
    <source>
        <dbReference type="Proteomes" id="UP000034883"/>
    </source>
</evidence>
<dbReference type="PANTHER" id="PTHR45982:SF1">
    <property type="entry name" value="REGULATOR OF CHROMOSOME CONDENSATION"/>
    <property type="match status" value="1"/>
</dbReference>
<dbReference type="SUPFAM" id="SSF50985">
    <property type="entry name" value="RCC1/BLIP-II"/>
    <property type="match status" value="1"/>
</dbReference>
<name>A0A0F6SFQ0_9BACT</name>
<dbReference type="Pfam" id="PF25390">
    <property type="entry name" value="WD40_RLD"/>
    <property type="match status" value="1"/>
</dbReference>
<evidence type="ECO:0000313" key="4">
    <source>
        <dbReference type="EMBL" id="AKF07329.1"/>
    </source>
</evidence>
<proteinExistence type="predicted"/>
<keyword evidence="1" id="KW-0344">Guanine-nucleotide releasing factor</keyword>
<evidence type="ECO:0000256" key="2">
    <source>
        <dbReference type="ARBA" id="ARBA00022737"/>
    </source>
</evidence>
<dbReference type="EMBL" id="CP011125">
    <property type="protein sequence ID" value="AKF07329.1"/>
    <property type="molecule type" value="Genomic_DNA"/>
</dbReference>
<dbReference type="GO" id="GO:0005085">
    <property type="term" value="F:guanyl-nucleotide exchange factor activity"/>
    <property type="evidence" value="ECO:0007669"/>
    <property type="project" value="TreeGrafter"/>
</dbReference>
<dbReference type="KEGG" id="samy:DB32_004478"/>
<dbReference type="PANTHER" id="PTHR45982">
    <property type="entry name" value="REGULATOR OF CHROMOSOME CONDENSATION"/>
    <property type="match status" value="1"/>
</dbReference>
<feature type="domain" description="RCC1-like" evidence="3">
    <location>
        <begin position="198"/>
        <end position="401"/>
    </location>
</feature>
<accession>A0A0F6SFQ0</accession>
<dbReference type="Gene3D" id="2.130.10.30">
    <property type="entry name" value="Regulator of chromosome condensation 1/beta-lactamase-inhibitor protein II"/>
    <property type="match status" value="2"/>
</dbReference>
<dbReference type="AlphaFoldDB" id="A0A0F6SFQ0"/>
<dbReference type="Proteomes" id="UP000034883">
    <property type="component" value="Chromosome"/>
</dbReference>
<gene>
    <name evidence="4" type="ORF">DB32_004478</name>
</gene>
<dbReference type="PROSITE" id="PS50012">
    <property type="entry name" value="RCC1_3"/>
    <property type="match status" value="5"/>
</dbReference>
<dbReference type="Pfam" id="PF00415">
    <property type="entry name" value="RCC1"/>
    <property type="match status" value="2"/>
</dbReference>
<evidence type="ECO:0000259" key="3">
    <source>
        <dbReference type="Pfam" id="PF25390"/>
    </source>
</evidence>
<protein>
    <submittedName>
        <fullName evidence="4">BNR repeat domain protein</fullName>
    </submittedName>
</protein>
<evidence type="ECO:0000256" key="1">
    <source>
        <dbReference type="ARBA" id="ARBA00022658"/>
    </source>
</evidence>
<dbReference type="RefSeq" id="WP_053234603.1">
    <property type="nucleotide sequence ID" value="NZ_CP011125.1"/>
</dbReference>
<dbReference type="GO" id="GO:0005737">
    <property type="term" value="C:cytoplasm"/>
    <property type="evidence" value="ECO:0007669"/>
    <property type="project" value="TreeGrafter"/>
</dbReference>
<dbReference type="InterPro" id="IPR051553">
    <property type="entry name" value="Ran_GTPase-activating"/>
</dbReference>
<sequence length="405" mass="43019">MRWYALVLLLVGCVESAQVLGPDDAGIVPPESDAQIDAQVPRDDGRMPMPGVSDVSAGGAHSCAIVGGALSCWGDGTEGALGTGPSGDRLVPARVGTASDWRAIEAGQGMTCGLRDGAVWCWGTNELGQLGLGDREPRRSPAEVTLPGAATLVRASREFVCAILEGGELLCWGANIEGQLARADAYPGADGLTPQRIASELRFRDVCTGQGHGCAIATDGSLWCWGRNTEGQLGLGPDVPRQLREPMRVGTDVDWASLACGMSHTCGLRQDGTLWCWGDDFSGQIGITRGSRFDVPTRVGEDAGWSEIATYVFHTCGVKDDGTLWCWGRGIEGQLGLGDIDDRNRPTRVDDRTDWARVSVGWFHTCAQRTDGSVWCTGENGDGRLGVGDPDRRDVFTEVQGIGVE</sequence>
<dbReference type="PRINTS" id="PR00633">
    <property type="entry name" value="RCCNDNSATION"/>
</dbReference>
<dbReference type="InterPro" id="IPR058923">
    <property type="entry name" value="RCC1-like_dom"/>
</dbReference>